<evidence type="ECO:0000313" key="6">
    <source>
        <dbReference type="EMBL" id="UUT34338.1"/>
    </source>
</evidence>
<comment type="similarity">
    <text evidence="1 5">Belongs to the bacterial ribosomal protein bL34 family.</text>
</comment>
<dbReference type="GO" id="GO:0005840">
    <property type="term" value="C:ribosome"/>
    <property type="evidence" value="ECO:0007669"/>
    <property type="project" value="UniProtKB-KW"/>
</dbReference>
<dbReference type="PROSITE" id="PS00784">
    <property type="entry name" value="RIBOSOMAL_L34"/>
    <property type="match status" value="1"/>
</dbReference>
<evidence type="ECO:0000256" key="4">
    <source>
        <dbReference type="ARBA" id="ARBA00035177"/>
    </source>
</evidence>
<name>A0ABY5NGQ5_9MICO</name>
<dbReference type="PANTHER" id="PTHR14503">
    <property type="entry name" value="MITOCHONDRIAL RIBOSOMAL PROTEIN 34 FAMILY MEMBER"/>
    <property type="match status" value="1"/>
</dbReference>
<dbReference type="Proteomes" id="UP001054811">
    <property type="component" value="Chromosome"/>
</dbReference>
<accession>A0ABY5NGQ5</accession>
<evidence type="ECO:0000256" key="3">
    <source>
        <dbReference type="ARBA" id="ARBA00023274"/>
    </source>
</evidence>
<sequence length="45" mass="5207">MSKRTFQPNNRRRAKKHGFRARMHTRAGRAILSARRGKGRSELSA</sequence>
<keyword evidence="2 5" id="KW-0689">Ribosomal protein</keyword>
<dbReference type="Pfam" id="PF00468">
    <property type="entry name" value="Ribosomal_L34"/>
    <property type="match status" value="1"/>
</dbReference>
<dbReference type="InterPro" id="IPR020939">
    <property type="entry name" value="Ribosomal_bL34_CS"/>
</dbReference>
<reference evidence="6" key="1">
    <citation type="submission" date="2022-01" db="EMBL/GenBank/DDBJ databases">
        <title>Microbacterium eymi and Microbacterium rhizovicinus sp. nov., isolated from the rhizospheric soil of Elymus tsukushiensis, a plant native to the Dokdo Islands, Republic of Korea.</title>
        <authorList>
            <person name="Hwang Y.J."/>
        </authorList>
    </citation>
    <scope>NUCLEOTIDE SEQUENCE</scope>
    <source>
        <strain evidence="6">KUDC0405</strain>
    </source>
</reference>
<evidence type="ECO:0000256" key="1">
    <source>
        <dbReference type="ARBA" id="ARBA00010111"/>
    </source>
</evidence>
<evidence type="ECO:0000313" key="7">
    <source>
        <dbReference type="Proteomes" id="UP001054811"/>
    </source>
</evidence>
<keyword evidence="3 5" id="KW-0687">Ribonucleoprotein</keyword>
<dbReference type="HAMAP" id="MF_00391">
    <property type="entry name" value="Ribosomal_bL34"/>
    <property type="match status" value="1"/>
</dbReference>
<dbReference type="PANTHER" id="PTHR14503:SF4">
    <property type="entry name" value="LARGE RIBOSOMAL SUBUNIT PROTEIN BL34M"/>
    <property type="match status" value="1"/>
</dbReference>
<dbReference type="EMBL" id="CP091139">
    <property type="protein sequence ID" value="UUT34338.1"/>
    <property type="molecule type" value="Genomic_DNA"/>
</dbReference>
<gene>
    <name evidence="5 6" type="primary">rpmH</name>
    <name evidence="6" type="ORF">L2X98_27225</name>
</gene>
<organism evidence="6 7">
    <name type="scientific">Microbacterium elymi</name>
    <dbReference type="NCBI Taxonomy" id="2909587"/>
    <lineage>
        <taxon>Bacteria</taxon>
        <taxon>Bacillati</taxon>
        <taxon>Actinomycetota</taxon>
        <taxon>Actinomycetes</taxon>
        <taxon>Micrococcales</taxon>
        <taxon>Microbacteriaceae</taxon>
        <taxon>Microbacterium</taxon>
    </lineage>
</organism>
<dbReference type="InterPro" id="IPR000271">
    <property type="entry name" value="Ribosomal_bL34"/>
</dbReference>
<evidence type="ECO:0000256" key="2">
    <source>
        <dbReference type="ARBA" id="ARBA00022980"/>
    </source>
</evidence>
<evidence type="ECO:0000256" key="5">
    <source>
        <dbReference type="HAMAP-Rule" id="MF_00391"/>
    </source>
</evidence>
<keyword evidence="7" id="KW-1185">Reference proteome</keyword>
<proteinExistence type="inferred from homology"/>
<dbReference type="Gene3D" id="1.10.287.3980">
    <property type="match status" value="1"/>
</dbReference>
<dbReference type="RefSeq" id="WP_259610854.1">
    <property type="nucleotide sequence ID" value="NZ_CP091139.2"/>
</dbReference>
<protein>
    <recommendedName>
        <fullName evidence="4 5">Large ribosomal subunit protein bL34</fullName>
    </recommendedName>
</protein>
<dbReference type="NCBIfam" id="TIGR01030">
    <property type="entry name" value="rpmH_bact"/>
    <property type="match status" value="1"/>
</dbReference>